<dbReference type="AlphaFoldDB" id="A0A542TJ75"/>
<reference evidence="2 3" key="1">
    <citation type="submission" date="2019-06" db="EMBL/GenBank/DDBJ databases">
        <title>Sequencing the genomes of 1000 actinobacteria strains.</title>
        <authorList>
            <person name="Klenk H.-P."/>
        </authorList>
    </citation>
    <scope>NUCLEOTIDE SEQUENCE [LARGE SCALE GENOMIC DNA]</scope>
    <source>
        <strain evidence="2 3">DSM 41929</strain>
    </source>
</reference>
<sequence>MSSGQLRDRCQGAGAPPEHPGGEAPRAILVGALPKLCQGVDGLGHVPAGERVEREVVPVRDDQQRTLVRYLGAVGGPHRLVEDEHLAGREYRLRVAGVVVDRLAEQVGTRRGREGVPLVASGCRWLNCPPASIGHRFLGDQTQVHAAHGVRGSAVVCAGWQVAHTRFLGVCGHGGVPDAHRWVGPSRGSQVEQHTLTRSRSPAPSHRGADGEGPPGREDRSTTESAAAYLAVRRPHHRNRYPRGPDT</sequence>
<name>A0A542TJ75_9ACTN</name>
<feature type="region of interest" description="Disordered" evidence="1">
    <location>
        <begin position="1"/>
        <end position="25"/>
    </location>
</feature>
<comment type="caution">
    <text evidence="2">The sequence shown here is derived from an EMBL/GenBank/DDBJ whole genome shotgun (WGS) entry which is preliminary data.</text>
</comment>
<keyword evidence="3" id="KW-1185">Reference proteome</keyword>
<feature type="compositionally biased region" description="Basic and acidic residues" evidence="1">
    <location>
        <begin position="1"/>
        <end position="10"/>
    </location>
</feature>
<organism evidence="2 3">
    <name type="scientific">Streptomyces puniciscabiei</name>
    <dbReference type="NCBI Taxonomy" id="164348"/>
    <lineage>
        <taxon>Bacteria</taxon>
        <taxon>Bacillati</taxon>
        <taxon>Actinomycetota</taxon>
        <taxon>Actinomycetes</taxon>
        <taxon>Kitasatosporales</taxon>
        <taxon>Streptomycetaceae</taxon>
        <taxon>Streptomyces</taxon>
    </lineage>
</organism>
<evidence type="ECO:0000256" key="1">
    <source>
        <dbReference type="SAM" id="MobiDB-lite"/>
    </source>
</evidence>
<dbReference type="Proteomes" id="UP000318103">
    <property type="component" value="Unassembled WGS sequence"/>
</dbReference>
<feature type="compositionally biased region" description="Low complexity" evidence="1">
    <location>
        <begin position="12"/>
        <end position="25"/>
    </location>
</feature>
<evidence type="ECO:0000313" key="3">
    <source>
        <dbReference type="Proteomes" id="UP000318103"/>
    </source>
</evidence>
<gene>
    <name evidence="2" type="ORF">FB563_7047</name>
</gene>
<accession>A0A542TJ75</accession>
<feature type="region of interest" description="Disordered" evidence="1">
    <location>
        <begin position="181"/>
        <end position="247"/>
    </location>
</feature>
<dbReference type="EMBL" id="VFNX01000002">
    <property type="protein sequence ID" value="TQK86890.1"/>
    <property type="molecule type" value="Genomic_DNA"/>
</dbReference>
<feature type="compositionally biased region" description="Polar residues" evidence="1">
    <location>
        <begin position="187"/>
        <end position="202"/>
    </location>
</feature>
<proteinExistence type="predicted"/>
<evidence type="ECO:0000313" key="2">
    <source>
        <dbReference type="EMBL" id="TQK86890.1"/>
    </source>
</evidence>
<feature type="compositionally biased region" description="Basic and acidic residues" evidence="1">
    <location>
        <begin position="207"/>
        <end position="222"/>
    </location>
</feature>
<protein>
    <submittedName>
        <fullName evidence="2">Uncharacterized protein</fullName>
    </submittedName>
</protein>